<feature type="signal peptide" evidence="1">
    <location>
        <begin position="1"/>
        <end position="29"/>
    </location>
</feature>
<keyword evidence="3" id="KW-1185">Reference proteome</keyword>
<keyword evidence="1" id="KW-0732">Signal</keyword>
<dbReference type="EMBL" id="BAABRO010000003">
    <property type="protein sequence ID" value="GAA5506460.1"/>
    <property type="molecule type" value="Genomic_DNA"/>
</dbReference>
<name>A0ABP9VMN5_9BACT</name>
<evidence type="ECO:0000313" key="2">
    <source>
        <dbReference type="EMBL" id="GAA5506460.1"/>
    </source>
</evidence>
<dbReference type="RefSeq" id="WP_345683406.1">
    <property type="nucleotide sequence ID" value="NZ_BAABRO010000003.1"/>
</dbReference>
<feature type="chain" id="PRO_5046415468" evidence="1">
    <location>
        <begin position="30"/>
        <end position="275"/>
    </location>
</feature>
<accession>A0ABP9VMN5</accession>
<proteinExistence type="predicted"/>
<evidence type="ECO:0000313" key="3">
    <source>
        <dbReference type="Proteomes" id="UP001416858"/>
    </source>
</evidence>
<protein>
    <submittedName>
        <fullName evidence="2">Uncharacterized protein</fullName>
    </submittedName>
</protein>
<comment type="caution">
    <text evidence="2">The sequence shown here is derived from an EMBL/GenBank/DDBJ whole genome shotgun (WGS) entry which is preliminary data.</text>
</comment>
<dbReference type="Proteomes" id="UP001416858">
    <property type="component" value="Unassembled WGS sequence"/>
</dbReference>
<evidence type="ECO:0000256" key="1">
    <source>
        <dbReference type="SAM" id="SignalP"/>
    </source>
</evidence>
<sequence>MAMIFRIHSSLVGTAAALLILTTIAPCNAETPEIVVISSAESSQVRSIDKLLQVSYGYNYEAISMVCNIIKEWRDPNGIEDYRFDPSFLESPNVVLLIFDLDVGTVGPDQAAAINKFVNSPRTIIGIGNGLKKVSAIDQHRPQRIDQTKSIDLGAVCFGYAGSRKGQRTTQIFFESGVSVGLSKPLRFPSSKVDLPVALSGTAKLTSTAIPIARTSTGIPVIWAYLRPSGGWSYFLDIDDKSNIEFPAIRELLESIISSCLETSALPEREKANSD</sequence>
<organism evidence="2 3">
    <name type="scientific">Novipirellula caenicola</name>
    <dbReference type="NCBI Taxonomy" id="1536901"/>
    <lineage>
        <taxon>Bacteria</taxon>
        <taxon>Pseudomonadati</taxon>
        <taxon>Planctomycetota</taxon>
        <taxon>Planctomycetia</taxon>
        <taxon>Pirellulales</taxon>
        <taxon>Pirellulaceae</taxon>
        <taxon>Novipirellula</taxon>
    </lineage>
</organism>
<gene>
    <name evidence="2" type="ORF">Rcae01_01913</name>
</gene>
<reference evidence="2 3" key="1">
    <citation type="submission" date="2024-02" db="EMBL/GenBank/DDBJ databases">
        <title>Rhodopirellula caenicola NBRC 110016.</title>
        <authorList>
            <person name="Ichikawa N."/>
            <person name="Katano-Makiyama Y."/>
            <person name="Hidaka K."/>
        </authorList>
    </citation>
    <scope>NUCLEOTIDE SEQUENCE [LARGE SCALE GENOMIC DNA]</scope>
    <source>
        <strain evidence="2 3">NBRC 110016</strain>
    </source>
</reference>